<dbReference type="KEGG" id="xcu:J159_02778"/>
<evidence type="ECO:0008006" key="5">
    <source>
        <dbReference type="Google" id="ProtNLM"/>
    </source>
</evidence>
<feature type="region of interest" description="Disordered" evidence="1">
    <location>
        <begin position="29"/>
        <end position="50"/>
    </location>
</feature>
<dbReference type="RefSeq" id="WP_011051709.1">
    <property type="nucleotide sequence ID" value="NZ_CAVLHM010000069.1"/>
</dbReference>
<keyword evidence="2" id="KW-0732">Signal</keyword>
<proteinExistence type="predicted"/>
<evidence type="ECO:0000313" key="3">
    <source>
        <dbReference type="EMBL" id="CEG17080.1"/>
    </source>
</evidence>
<dbReference type="AlphaFoldDB" id="A0A0U5FEV5"/>
<dbReference type="OMA" id="TFYHGPL"/>
<dbReference type="KEGG" id="xcr:J163_02777"/>
<dbReference type="NCBIfam" id="NF047539">
    <property type="entry name" value="XAC2610_fam"/>
    <property type="match status" value="1"/>
</dbReference>
<organism evidence="3 4">
    <name type="scientific">Xanthomonas citri pv. citri</name>
    <dbReference type="NCBI Taxonomy" id="611301"/>
    <lineage>
        <taxon>Bacteria</taxon>
        <taxon>Pseudomonadati</taxon>
        <taxon>Pseudomonadota</taxon>
        <taxon>Gammaproteobacteria</taxon>
        <taxon>Lysobacterales</taxon>
        <taxon>Lysobacteraceae</taxon>
        <taxon>Xanthomonas</taxon>
    </lineage>
</organism>
<evidence type="ECO:0000256" key="2">
    <source>
        <dbReference type="SAM" id="SignalP"/>
    </source>
</evidence>
<dbReference type="KEGG" id="xcm:J164_02778"/>
<dbReference type="SMR" id="A0A0U5FEV5"/>
<keyword evidence="4" id="KW-1185">Reference proteome</keyword>
<dbReference type="Proteomes" id="UP000052230">
    <property type="component" value="Unassembled WGS sequence"/>
</dbReference>
<reference evidence="3 4" key="1">
    <citation type="submission" date="2014-09" db="EMBL/GenBank/DDBJ databases">
        <authorList>
            <person name="Regsiter A."/>
        </authorList>
    </citation>
    <scope>NUCLEOTIDE SEQUENCE [LARGE SCALE GENOMIC DNA]</scope>
</reference>
<feature type="region of interest" description="Disordered" evidence="1">
    <location>
        <begin position="242"/>
        <end position="267"/>
    </location>
</feature>
<dbReference type="EMBL" id="CCXZ01000145">
    <property type="protein sequence ID" value="CEG17080.1"/>
    <property type="molecule type" value="Genomic_DNA"/>
</dbReference>
<gene>
    <name evidence="3" type="ORF">XAC3562_500010</name>
</gene>
<dbReference type="InterPro" id="IPR058087">
    <property type="entry name" value="XAC2610_dom"/>
</dbReference>
<sequence length="267" mass="28824">MLTRELARAVAGVIYLICVVSITACSPSNAPSAEADGEKSPAKNQASKKPEYELQKDLKMPSTANAKLNEQGEISADIGGIAVSVHAQSCTEDSPGIMLCNRSPVVEVTFPGAKPIALEPEALYVDSNSTFYHGPLDDTYKKNRHSIILTDINGDGHEDVVVWSGKEGNYGGPSYSVYLFDAAQKTLVFNQSLSDITVMANGLFSVKGNMLTSTSGDGCCIHVFDTYELKNNEAVLIERLTEDTNDPANPKKKIERLQDGEMKEVSN</sequence>
<feature type="chain" id="PRO_5006856862" description="FG-GAP repeat protein" evidence="2">
    <location>
        <begin position="31"/>
        <end position="267"/>
    </location>
</feature>
<evidence type="ECO:0000256" key="1">
    <source>
        <dbReference type="SAM" id="MobiDB-lite"/>
    </source>
</evidence>
<protein>
    <recommendedName>
        <fullName evidence="5">FG-GAP repeat protein</fullName>
    </recommendedName>
</protein>
<evidence type="ECO:0000313" key="4">
    <source>
        <dbReference type="Proteomes" id="UP000052230"/>
    </source>
</evidence>
<dbReference type="SUPFAM" id="SSF69318">
    <property type="entry name" value="Integrin alpha N-terminal domain"/>
    <property type="match status" value="1"/>
</dbReference>
<dbReference type="KEGG" id="xcn:J169_02790"/>
<dbReference type="InterPro" id="IPR028994">
    <property type="entry name" value="Integrin_alpha_N"/>
</dbReference>
<dbReference type="KEGG" id="xcf:J172_02784"/>
<dbReference type="KEGG" id="xcw:J162_02781"/>
<feature type="signal peptide" evidence="2">
    <location>
        <begin position="1"/>
        <end position="30"/>
    </location>
</feature>
<dbReference type="GeneID" id="66911710"/>
<accession>A0A0U5FEV5</accession>
<comment type="caution">
    <text evidence="3">The sequence shown here is derived from an EMBL/GenBank/DDBJ whole genome shotgun (WGS) entry which is preliminary data.</text>
</comment>
<dbReference type="PROSITE" id="PS51257">
    <property type="entry name" value="PROKAR_LIPOPROTEIN"/>
    <property type="match status" value="1"/>
</dbReference>
<name>A0A0U5FEV5_XANCI</name>
<feature type="compositionally biased region" description="Basic and acidic residues" evidence="1">
    <location>
        <begin position="255"/>
        <end position="267"/>
    </location>
</feature>